<comment type="caution">
    <text evidence="7">The sequence shown here is derived from an EMBL/GenBank/DDBJ whole genome shotgun (WGS) entry which is preliminary data.</text>
</comment>
<evidence type="ECO:0000313" key="8">
    <source>
        <dbReference type="Proteomes" id="UP000696280"/>
    </source>
</evidence>
<dbReference type="SUPFAM" id="SSF51445">
    <property type="entry name" value="(Trans)glycosidases"/>
    <property type="match status" value="1"/>
</dbReference>
<feature type="domain" description="Glycoside hydrolase family 5" evidence="6">
    <location>
        <begin position="56"/>
        <end position="363"/>
    </location>
</feature>
<dbReference type="InterPro" id="IPR001547">
    <property type="entry name" value="Glyco_hydro_5"/>
</dbReference>
<accession>A0A9N9KQF2</accession>
<feature type="signal peptide" evidence="5">
    <location>
        <begin position="1"/>
        <end position="17"/>
    </location>
</feature>
<dbReference type="Pfam" id="PF00150">
    <property type="entry name" value="Cellulase"/>
    <property type="match status" value="1"/>
</dbReference>
<dbReference type="PANTHER" id="PTHR31263">
    <property type="entry name" value="CELLULASE FAMILY PROTEIN (AFU_ORTHOLOGUE AFUA_5G14560)"/>
    <property type="match status" value="1"/>
</dbReference>
<protein>
    <recommendedName>
        <fullName evidence="6">Glycoside hydrolase family 5 domain-containing protein</fullName>
    </recommendedName>
</protein>
<keyword evidence="3 4" id="KW-0326">Glycosidase</keyword>
<dbReference type="GO" id="GO:0004553">
    <property type="term" value="F:hydrolase activity, hydrolyzing O-glycosyl compounds"/>
    <property type="evidence" value="ECO:0007669"/>
    <property type="project" value="InterPro"/>
</dbReference>
<evidence type="ECO:0000256" key="3">
    <source>
        <dbReference type="ARBA" id="ARBA00023295"/>
    </source>
</evidence>
<dbReference type="Gene3D" id="3.20.20.80">
    <property type="entry name" value="Glycosidases"/>
    <property type="match status" value="1"/>
</dbReference>
<sequence>MHIQSFLPLAFVGSVLGAAYGGPLVTNGRWIENNKGEHVTFAGINWPGAGETMTPEGLQYKSIEAIVSDIKSLGMNVIRLTFATEMIDQQFDKGRDTPLLESFQAALGPENGQAVFDKVLVNNPAFNMETTRLQVFDAIAAEADKQQIWIVLDNHISKGMWCCKEYDGNSWWGDTHFNADNWRRGLNFMATRGKDWKSLVGLGLRNELRRPTSVPAADATYNWATWYKNMIPAADEVNVANPDLLILYSGLNYDTDLSAISTGQHLGEELYFKKSDFAYANKMVLELHNYQTEAKECKEITDGLYWNGFNALDENNSSVQNVMPVLLTEWGHDQTSEAYKGVYATCLATWLPQMQAGWMMWAIAGSYYIREGEQDRDETWALYNHDWSGWRQPAAAEKLRSQVAASLAVQSQ</sequence>
<feature type="chain" id="PRO_5040284941" description="Glycoside hydrolase family 5 domain-containing protein" evidence="5">
    <location>
        <begin position="18"/>
        <end position="412"/>
    </location>
</feature>
<evidence type="ECO:0000256" key="4">
    <source>
        <dbReference type="RuleBase" id="RU361153"/>
    </source>
</evidence>
<evidence type="ECO:0000256" key="2">
    <source>
        <dbReference type="ARBA" id="ARBA00022801"/>
    </source>
</evidence>
<dbReference type="AlphaFoldDB" id="A0A9N9KQF2"/>
<evidence type="ECO:0000313" key="7">
    <source>
        <dbReference type="EMBL" id="CAG8949722.1"/>
    </source>
</evidence>
<keyword evidence="2 4" id="KW-0378">Hydrolase</keyword>
<evidence type="ECO:0000256" key="5">
    <source>
        <dbReference type="SAM" id="SignalP"/>
    </source>
</evidence>
<reference evidence="7" key="1">
    <citation type="submission" date="2021-07" db="EMBL/GenBank/DDBJ databases">
        <authorList>
            <person name="Durling M."/>
        </authorList>
    </citation>
    <scope>NUCLEOTIDE SEQUENCE</scope>
</reference>
<keyword evidence="8" id="KW-1185">Reference proteome</keyword>
<evidence type="ECO:0000256" key="1">
    <source>
        <dbReference type="ARBA" id="ARBA00005641"/>
    </source>
</evidence>
<dbReference type="GO" id="GO:0000272">
    <property type="term" value="P:polysaccharide catabolic process"/>
    <property type="evidence" value="ECO:0007669"/>
    <property type="project" value="InterPro"/>
</dbReference>
<proteinExistence type="inferred from homology"/>
<dbReference type="InterPro" id="IPR017853">
    <property type="entry name" value="GH"/>
</dbReference>
<dbReference type="Proteomes" id="UP000696280">
    <property type="component" value="Unassembled WGS sequence"/>
</dbReference>
<organism evidence="7 8">
    <name type="scientific">Hymenoscyphus fraxineus</name>
    <dbReference type="NCBI Taxonomy" id="746836"/>
    <lineage>
        <taxon>Eukaryota</taxon>
        <taxon>Fungi</taxon>
        <taxon>Dikarya</taxon>
        <taxon>Ascomycota</taxon>
        <taxon>Pezizomycotina</taxon>
        <taxon>Leotiomycetes</taxon>
        <taxon>Helotiales</taxon>
        <taxon>Helotiaceae</taxon>
        <taxon>Hymenoscyphus</taxon>
    </lineage>
</organism>
<dbReference type="PANTHER" id="PTHR31263:SF0">
    <property type="entry name" value="CELLULASE FAMILY PROTEIN (AFU_ORTHOLOGUE AFUA_5G14560)"/>
    <property type="match status" value="1"/>
</dbReference>
<dbReference type="EMBL" id="CAJVRL010000025">
    <property type="protein sequence ID" value="CAG8949722.1"/>
    <property type="molecule type" value="Genomic_DNA"/>
</dbReference>
<evidence type="ECO:0000259" key="6">
    <source>
        <dbReference type="Pfam" id="PF00150"/>
    </source>
</evidence>
<dbReference type="OrthoDB" id="442731at2759"/>
<keyword evidence="5" id="KW-0732">Signal</keyword>
<gene>
    <name evidence="7" type="ORF">HYFRA_00004040</name>
</gene>
<comment type="similarity">
    <text evidence="1 4">Belongs to the glycosyl hydrolase 5 (cellulase A) family.</text>
</comment>
<name>A0A9N9KQF2_9HELO</name>